<evidence type="ECO:0000313" key="2">
    <source>
        <dbReference type="Proteomes" id="UP000663464"/>
    </source>
</evidence>
<organism evidence="1 2">
    <name type="scientific">Clostridium botulinum</name>
    <dbReference type="NCBI Taxonomy" id="1491"/>
    <lineage>
        <taxon>Bacteria</taxon>
        <taxon>Bacillati</taxon>
        <taxon>Bacillota</taxon>
        <taxon>Clostridia</taxon>
        <taxon>Eubacteriales</taxon>
        <taxon>Clostridiaceae</taxon>
        <taxon>Clostridium</taxon>
    </lineage>
</organism>
<evidence type="ECO:0000313" key="1">
    <source>
        <dbReference type="EMBL" id="QRI51828.1"/>
    </source>
</evidence>
<proteinExistence type="predicted"/>
<protein>
    <submittedName>
        <fullName evidence="1">Uncharacterized protein</fullName>
    </submittedName>
</protein>
<dbReference type="AlphaFoldDB" id="A0ABD7CEN9"/>
<dbReference type="EMBL" id="CP069280">
    <property type="protein sequence ID" value="QRI51828.1"/>
    <property type="molecule type" value="Genomic_DNA"/>
</dbReference>
<sequence length="45" mass="4709">MGDASADFSWLLANDTGDYRSIAAKILNNDNDCFTGMVAISGGLP</sequence>
<gene>
    <name evidence="1" type="ORF">JQS73_10115</name>
</gene>
<name>A0ABD7CEN9_CLOBO</name>
<reference evidence="1 2" key="1">
    <citation type="journal article" date="2014" name="J. Infect. Dis.">
        <title>Molecular characterization of a novel botulinum neurotoxin type H gene.</title>
        <authorList>
            <person name="Dover N."/>
            <person name="Barash J.R."/>
            <person name="Hill K.K."/>
            <person name="Xie G."/>
            <person name="Arnon S.S."/>
        </authorList>
    </citation>
    <scope>NUCLEOTIDE SEQUENCE [LARGE SCALE GENOMIC DNA]</scope>
    <source>
        <strain evidence="1 2">IBCA10-7060</strain>
    </source>
</reference>
<dbReference type="RefSeq" id="WP_161792643.1">
    <property type="nucleotide sequence ID" value="NZ_CP069280.1"/>
</dbReference>
<accession>A0ABD7CEN9</accession>
<dbReference type="Proteomes" id="UP000663464">
    <property type="component" value="Chromosome"/>
</dbReference>